<feature type="transmembrane region" description="Helical" evidence="8">
    <location>
        <begin position="356"/>
        <end position="379"/>
    </location>
</feature>
<name>A0ABS7DQH5_9FIRM</name>
<evidence type="ECO:0000313" key="9">
    <source>
        <dbReference type="EMBL" id="MBW7573547.1"/>
    </source>
</evidence>
<evidence type="ECO:0000256" key="8">
    <source>
        <dbReference type="SAM" id="Phobius"/>
    </source>
</evidence>
<keyword evidence="4 8" id="KW-0812">Transmembrane</keyword>
<gene>
    <name evidence="9" type="ORF">J5W02_12080</name>
</gene>
<keyword evidence="10" id="KW-1185">Reference proteome</keyword>
<keyword evidence="7 8" id="KW-0472">Membrane</keyword>
<sequence>MAVLKVKVVSIIGRMADLDQATTLCGKSCSFHPDNALSFYSDTSDFSPLNEENPYSEPLQQLADSLAGSKKKLTLLSADEVSGIKMSREDMNAYVDYISSSFSQLQKERADAQLNIQNYTNEIEKISHFVGLDLDLDQIHACKYIKVRFGALPRESYEKLNSYKQNPYVIFFPSTSDATHYWGVYFSPIDMVSEVDRIFSSLYFERTRLTELTGSPETGVETLRSKRDVEIERIKRVDERFEALWKKEKTMCQKVYSWLTEQSVYFGIRRYAARYNDNFILTGWIPADQETYFKKELDKVESLNYTFEGAEEELLHSPPVELKNKKVFRPFEFFVDMYGLPCYDEVDPTPFVALTYFLLFGIMFGDLGQGLCVSLIGWYMWKKKQMKLGRILIPCGVSSGIFGLVFGSVFGFENALDPIYRALGFAEKPVEVMKPATTNMIIYSAVGIGVILVILAILINIYSSLKRKHYENALFGPNGVAGFIFYTALVAGFGGQVAFGWQIVSPTYVLCFIILPIAVMFFREVLGGLVERKPDWKPEKWGDFIMQNFFEVFEFLLSFATNTMSFLRVGAFVLVHAGMMLVVFTLAGMSGGIGYVLIVMIGNVFVMALEGLLVGIQVLRLEFYEMFSRFFDGGGRPFNPVVVRKEQ</sequence>
<evidence type="ECO:0000313" key="10">
    <source>
        <dbReference type="Proteomes" id="UP000719942"/>
    </source>
</evidence>
<evidence type="ECO:0000256" key="3">
    <source>
        <dbReference type="ARBA" id="ARBA00022448"/>
    </source>
</evidence>
<feature type="transmembrane region" description="Helical" evidence="8">
    <location>
        <begin position="593"/>
        <end position="619"/>
    </location>
</feature>
<dbReference type="PANTHER" id="PTHR11629:SF63">
    <property type="entry name" value="V-TYPE PROTON ATPASE SUBUNIT A"/>
    <property type="match status" value="1"/>
</dbReference>
<comment type="subcellular location">
    <subcellularLocation>
        <location evidence="1">Membrane</location>
        <topology evidence="1">Multi-pass membrane protein</topology>
    </subcellularLocation>
</comment>
<proteinExistence type="inferred from homology"/>
<comment type="caution">
    <text evidence="9">The sequence shown here is derived from an EMBL/GenBank/DDBJ whole genome shotgun (WGS) entry which is preliminary data.</text>
</comment>
<evidence type="ECO:0000256" key="5">
    <source>
        <dbReference type="ARBA" id="ARBA00022989"/>
    </source>
</evidence>
<accession>A0ABS7DQH5</accession>
<dbReference type="EMBL" id="JAGFNZ010000005">
    <property type="protein sequence ID" value="MBW7573547.1"/>
    <property type="molecule type" value="Genomic_DNA"/>
</dbReference>
<dbReference type="RefSeq" id="WP_219965957.1">
    <property type="nucleotide sequence ID" value="NZ_JAGFNZ010000005.1"/>
</dbReference>
<dbReference type="PANTHER" id="PTHR11629">
    <property type="entry name" value="VACUOLAR PROTON ATPASES"/>
    <property type="match status" value="1"/>
</dbReference>
<organism evidence="9 10">
    <name type="scientific">Caproiciproducens faecalis</name>
    <dbReference type="NCBI Taxonomy" id="2820301"/>
    <lineage>
        <taxon>Bacteria</taxon>
        <taxon>Bacillati</taxon>
        <taxon>Bacillota</taxon>
        <taxon>Clostridia</taxon>
        <taxon>Eubacteriales</taxon>
        <taxon>Acutalibacteraceae</taxon>
        <taxon>Caproiciproducens</taxon>
    </lineage>
</organism>
<protein>
    <submittedName>
        <fullName evidence="9">ATPase</fullName>
    </submittedName>
</protein>
<keyword evidence="3" id="KW-0813">Transport</keyword>
<evidence type="ECO:0000256" key="4">
    <source>
        <dbReference type="ARBA" id="ARBA00022692"/>
    </source>
</evidence>
<feature type="transmembrane region" description="Helical" evidence="8">
    <location>
        <begin position="566"/>
        <end position="587"/>
    </location>
</feature>
<dbReference type="InterPro" id="IPR002490">
    <property type="entry name" value="V-ATPase_116kDa_su"/>
</dbReference>
<keyword evidence="6" id="KW-0406">Ion transport</keyword>
<feature type="transmembrane region" description="Helical" evidence="8">
    <location>
        <begin position="440"/>
        <end position="462"/>
    </location>
</feature>
<comment type="similarity">
    <text evidence="2">Belongs to the V-ATPase 116 kDa subunit family.</text>
</comment>
<reference evidence="9 10" key="1">
    <citation type="submission" date="2021-03" db="EMBL/GenBank/DDBJ databases">
        <title>Caproiciproducens sp. nov. isolated from feces of cow.</title>
        <authorList>
            <person name="Choi J.-Y."/>
        </authorList>
    </citation>
    <scope>NUCLEOTIDE SEQUENCE [LARGE SCALE GENOMIC DNA]</scope>
    <source>
        <strain evidence="9 10">AGMB10547</strain>
    </source>
</reference>
<evidence type="ECO:0000256" key="7">
    <source>
        <dbReference type="ARBA" id="ARBA00023136"/>
    </source>
</evidence>
<feature type="transmembrane region" description="Helical" evidence="8">
    <location>
        <begin position="474"/>
        <end position="493"/>
    </location>
</feature>
<evidence type="ECO:0000256" key="2">
    <source>
        <dbReference type="ARBA" id="ARBA00009904"/>
    </source>
</evidence>
<dbReference type="Pfam" id="PF01496">
    <property type="entry name" value="V_ATPase_I"/>
    <property type="match status" value="2"/>
</dbReference>
<feature type="transmembrane region" description="Helical" evidence="8">
    <location>
        <begin position="499"/>
        <end position="522"/>
    </location>
</feature>
<dbReference type="Proteomes" id="UP000719942">
    <property type="component" value="Unassembled WGS sequence"/>
</dbReference>
<evidence type="ECO:0000256" key="6">
    <source>
        <dbReference type="ARBA" id="ARBA00023065"/>
    </source>
</evidence>
<evidence type="ECO:0000256" key="1">
    <source>
        <dbReference type="ARBA" id="ARBA00004141"/>
    </source>
</evidence>
<feature type="transmembrane region" description="Helical" evidence="8">
    <location>
        <begin position="391"/>
        <end position="412"/>
    </location>
</feature>
<keyword evidence="5 8" id="KW-1133">Transmembrane helix</keyword>